<accession>A0A2G9Q264</accession>
<dbReference type="PANTHER" id="PTHR46957">
    <property type="entry name" value="CYTOKINE RECEPTOR"/>
    <property type="match status" value="1"/>
</dbReference>
<dbReference type="Proteomes" id="UP000228934">
    <property type="component" value="Unassembled WGS sequence"/>
</dbReference>
<feature type="non-terminal residue" evidence="2">
    <location>
        <position position="1"/>
    </location>
</feature>
<name>A0A2G9Q264_AQUCT</name>
<dbReference type="InterPro" id="IPR013783">
    <property type="entry name" value="Ig-like_fold"/>
</dbReference>
<dbReference type="AlphaFoldDB" id="A0A2G9Q264"/>
<gene>
    <name evidence="2" type="ORF">AB205_0037640</name>
</gene>
<dbReference type="Gene3D" id="2.60.40.10">
    <property type="entry name" value="Immunoglobulins"/>
    <property type="match status" value="3"/>
</dbReference>
<feature type="domain" description="Fibronectin type-III" evidence="1">
    <location>
        <begin position="3"/>
        <end position="89"/>
    </location>
</feature>
<dbReference type="InterPro" id="IPR050713">
    <property type="entry name" value="RTP_Phos/Ushers"/>
</dbReference>
<dbReference type="GO" id="GO:0043235">
    <property type="term" value="C:receptor complex"/>
    <property type="evidence" value="ECO:0007669"/>
    <property type="project" value="TreeGrafter"/>
</dbReference>
<dbReference type="EMBL" id="KZ369854">
    <property type="protein sequence ID" value="PIO09672.1"/>
    <property type="molecule type" value="Genomic_DNA"/>
</dbReference>
<evidence type="ECO:0000313" key="3">
    <source>
        <dbReference type="Proteomes" id="UP000228934"/>
    </source>
</evidence>
<dbReference type="InterPro" id="IPR036116">
    <property type="entry name" value="FN3_sf"/>
</dbReference>
<evidence type="ECO:0000313" key="2">
    <source>
        <dbReference type="EMBL" id="PIO09672.1"/>
    </source>
</evidence>
<evidence type="ECO:0000259" key="1">
    <source>
        <dbReference type="PROSITE" id="PS50853"/>
    </source>
</evidence>
<reference evidence="3" key="1">
    <citation type="journal article" date="2017" name="Nat. Commun.">
        <title>The North American bullfrog draft genome provides insight into hormonal regulation of long noncoding RNA.</title>
        <authorList>
            <person name="Hammond S.A."/>
            <person name="Warren R.L."/>
            <person name="Vandervalk B.P."/>
            <person name="Kucuk E."/>
            <person name="Khan H."/>
            <person name="Gibb E.A."/>
            <person name="Pandoh P."/>
            <person name="Kirk H."/>
            <person name="Zhao Y."/>
            <person name="Jones M."/>
            <person name="Mungall A.J."/>
            <person name="Coope R."/>
            <person name="Pleasance S."/>
            <person name="Moore R.A."/>
            <person name="Holt R.A."/>
            <person name="Round J.M."/>
            <person name="Ohora S."/>
            <person name="Walle B.V."/>
            <person name="Veldhoen N."/>
            <person name="Helbing C.C."/>
            <person name="Birol I."/>
        </authorList>
    </citation>
    <scope>NUCLEOTIDE SEQUENCE [LARGE SCALE GENOMIC DNA]</scope>
</reference>
<keyword evidence="3" id="KW-1185">Reference proteome</keyword>
<dbReference type="SUPFAM" id="SSF49265">
    <property type="entry name" value="Fibronectin type III"/>
    <property type="match status" value="2"/>
</dbReference>
<dbReference type="Pfam" id="PF00041">
    <property type="entry name" value="fn3"/>
    <property type="match status" value="3"/>
</dbReference>
<feature type="domain" description="Fibronectin type-III" evidence="1">
    <location>
        <begin position="175"/>
        <end position="261"/>
    </location>
</feature>
<dbReference type="OrthoDB" id="9907900at2759"/>
<sequence length="263" mass="29327">PGVVKNLKTENITTTSISLSWEKPDGNASSYFIQILEDPTFDMNLTTTSYTIEILTPGNYYTILVYAQVGENNVQGAYDIVSNYTIPDVVKNLTAENITTTFISLRWDKPDGNVSSYFIQILEDPRFNTIATTTYEIIKGLTPGNYYTFLVSARVGENNVQGKNLVIIEYTKPGVVKNLKTENITTASISLSWEKPDGNASSYFIQILEDPTFDMNVTTTSYTIESLTPGNHYTILVYAQVGENNVQGAYDIVSNYTSKLLQF</sequence>
<dbReference type="PANTHER" id="PTHR46957:SF10">
    <property type="entry name" value="PROTEIN TYROSINE PHOSPHATASE, RECEPTOR TYPE, H"/>
    <property type="match status" value="1"/>
</dbReference>
<protein>
    <recommendedName>
        <fullName evidence="1">Fibronectin type-III domain-containing protein</fullName>
    </recommendedName>
</protein>
<organism evidence="2 3">
    <name type="scientific">Aquarana catesbeiana</name>
    <name type="common">American bullfrog</name>
    <name type="synonym">Rana catesbeiana</name>
    <dbReference type="NCBI Taxonomy" id="8400"/>
    <lineage>
        <taxon>Eukaryota</taxon>
        <taxon>Metazoa</taxon>
        <taxon>Chordata</taxon>
        <taxon>Craniata</taxon>
        <taxon>Vertebrata</taxon>
        <taxon>Euteleostomi</taxon>
        <taxon>Amphibia</taxon>
        <taxon>Batrachia</taxon>
        <taxon>Anura</taxon>
        <taxon>Neobatrachia</taxon>
        <taxon>Ranoidea</taxon>
        <taxon>Ranidae</taxon>
        <taxon>Aquarana</taxon>
    </lineage>
</organism>
<proteinExistence type="predicted"/>
<dbReference type="InterPro" id="IPR003961">
    <property type="entry name" value="FN3_dom"/>
</dbReference>
<dbReference type="CDD" id="cd00063">
    <property type="entry name" value="FN3"/>
    <property type="match status" value="3"/>
</dbReference>
<dbReference type="PROSITE" id="PS50853">
    <property type="entry name" value="FN3"/>
    <property type="match status" value="2"/>
</dbReference>
<dbReference type="SMART" id="SM00060">
    <property type="entry name" value="FN3"/>
    <property type="match status" value="3"/>
</dbReference>
<feature type="non-terminal residue" evidence="2">
    <location>
        <position position="263"/>
    </location>
</feature>